<dbReference type="InterPro" id="IPR037185">
    <property type="entry name" value="EmrE-like"/>
</dbReference>
<name>A0A517Y209_9BACT</name>
<feature type="transmembrane region" description="Helical" evidence="6">
    <location>
        <begin position="186"/>
        <end position="203"/>
    </location>
</feature>
<dbReference type="KEGG" id="uli:ETAA1_58030"/>
<evidence type="ECO:0000256" key="1">
    <source>
        <dbReference type="ARBA" id="ARBA00004141"/>
    </source>
</evidence>
<evidence type="ECO:0000259" key="7">
    <source>
        <dbReference type="Pfam" id="PF00892"/>
    </source>
</evidence>
<keyword evidence="4 6" id="KW-1133">Transmembrane helix</keyword>
<dbReference type="PANTHER" id="PTHR32322:SF2">
    <property type="entry name" value="EAMA DOMAIN-CONTAINING PROTEIN"/>
    <property type="match status" value="1"/>
</dbReference>
<feature type="domain" description="EamA" evidence="7">
    <location>
        <begin position="14"/>
        <end position="144"/>
    </location>
</feature>
<keyword evidence="3 6" id="KW-0812">Transmembrane</keyword>
<feature type="transmembrane region" description="Helical" evidence="6">
    <location>
        <begin position="155"/>
        <end position="174"/>
    </location>
</feature>
<protein>
    <submittedName>
        <fullName evidence="8">Putative inner membrane transporter YedA</fullName>
    </submittedName>
</protein>
<keyword evidence="5 6" id="KW-0472">Membrane</keyword>
<evidence type="ECO:0000256" key="4">
    <source>
        <dbReference type="ARBA" id="ARBA00022989"/>
    </source>
</evidence>
<evidence type="ECO:0000256" key="5">
    <source>
        <dbReference type="ARBA" id="ARBA00023136"/>
    </source>
</evidence>
<dbReference type="InterPro" id="IPR000620">
    <property type="entry name" value="EamA_dom"/>
</dbReference>
<accession>A0A517Y209</accession>
<comment type="subcellular location">
    <subcellularLocation>
        <location evidence="1">Membrane</location>
        <topology evidence="1">Multi-pass membrane protein</topology>
    </subcellularLocation>
</comment>
<feature type="transmembrane region" description="Helical" evidence="6">
    <location>
        <begin position="215"/>
        <end position="235"/>
    </location>
</feature>
<feature type="transmembrane region" description="Helical" evidence="6">
    <location>
        <begin position="131"/>
        <end position="149"/>
    </location>
</feature>
<feature type="transmembrane region" description="Helical" evidence="6">
    <location>
        <begin position="272"/>
        <end position="290"/>
    </location>
</feature>
<evidence type="ECO:0000256" key="3">
    <source>
        <dbReference type="ARBA" id="ARBA00022692"/>
    </source>
</evidence>
<dbReference type="GO" id="GO:0016020">
    <property type="term" value="C:membrane"/>
    <property type="evidence" value="ECO:0007669"/>
    <property type="project" value="UniProtKB-SubCell"/>
</dbReference>
<reference evidence="8 9" key="1">
    <citation type="submission" date="2019-02" db="EMBL/GenBank/DDBJ databases">
        <title>Deep-cultivation of Planctomycetes and their phenomic and genomic characterization uncovers novel biology.</title>
        <authorList>
            <person name="Wiegand S."/>
            <person name="Jogler M."/>
            <person name="Boedeker C."/>
            <person name="Pinto D."/>
            <person name="Vollmers J."/>
            <person name="Rivas-Marin E."/>
            <person name="Kohn T."/>
            <person name="Peeters S.H."/>
            <person name="Heuer A."/>
            <person name="Rast P."/>
            <person name="Oberbeckmann S."/>
            <person name="Bunk B."/>
            <person name="Jeske O."/>
            <person name="Meyerdierks A."/>
            <person name="Storesund J.E."/>
            <person name="Kallscheuer N."/>
            <person name="Luecker S."/>
            <person name="Lage O.M."/>
            <person name="Pohl T."/>
            <person name="Merkel B.J."/>
            <person name="Hornburger P."/>
            <person name="Mueller R.-W."/>
            <person name="Bruemmer F."/>
            <person name="Labrenz M."/>
            <person name="Spormann A.M."/>
            <person name="Op den Camp H."/>
            <person name="Overmann J."/>
            <person name="Amann R."/>
            <person name="Jetten M.S.M."/>
            <person name="Mascher T."/>
            <person name="Medema M.H."/>
            <person name="Devos D.P."/>
            <person name="Kaster A.-K."/>
            <person name="Ovreas L."/>
            <person name="Rohde M."/>
            <person name="Galperin M.Y."/>
            <person name="Jogler C."/>
        </authorList>
    </citation>
    <scope>NUCLEOTIDE SEQUENCE [LARGE SCALE GENOMIC DNA]</scope>
    <source>
        <strain evidence="8 9">ETA_A1</strain>
    </source>
</reference>
<dbReference type="RefSeq" id="WP_145244016.1">
    <property type="nucleotide sequence ID" value="NZ_CP036273.1"/>
</dbReference>
<dbReference type="OrthoDB" id="3190463at2"/>
<evidence type="ECO:0000256" key="2">
    <source>
        <dbReference type="ARBA" id="ARBA00007362"/>
    </source>
</evidence>
<dbReference type="Proteomes" id="UP000319576">
    <property type="component" value="Chromosome"/>
</dbReference>
<feature type="transmembrane region" description="Helical" evidence="6">
    <location>
        <begin position="100"/>
        <end position="119"/>
    </location>
</feature>
<organism evidence="8 9">
    <name type="scientific">Urbifossiella limnaea</name>
    <dbReference type="NCBI Taxonomy" id="2528023"/>
    <lineage>
        <taxon>Bacteria</taxon>
        <taxon>Pseudomonadati</taxon>
        <taxon>Planctomycetota</taxon>
        <taxon>Planctomycetia</taxon>
        <taxon>Gemmatales</taxon>
        <taxon>Gemmataceae</taxon>
        <taxon>Urbifossiella</taxon>
    </lineage>
</organism>
<feature type="transmembrane region" description="Helical" evidence="6">
    <location>
        <begin position="247"/>
        <end position="266"/>
    </location>
</feature>
<dbReference type="EMBL" id="CP036273">
    <property type="protein sequence ID" value="QDU23795.1"/>
    <property type="molecule type" value="Genomic_DNA"/>
</dbReference>
<feature type="transmembrane region" description="Helical" evidence="6">
    <location>
        <begin position="40"/>
        <end position="59"/>
    </location>
</feature>
<sequence>MGTDPPPARLKLLLAFAAIYFLWGSTYLAIRLAIDSVPPFLMAGTRFLIAGPVLYAVGMGRGDPRPTARHWRAAAAGAVLLFVCGNGGVSWAQLTVPTGAAALVVATLPAWLLVLDWGYGGRGRPRARETLGIGLGLGGVAILSAPGGIHPVGTAVLLGATAAWAVGSLVNRYAELPASPVRTAGMEMLAAGVLMVPLGLAIGEGSRFDPGAVTVTSVVALGYLIAVALVALPAYNWLLTVASPAAVGTYAFVNPVVAVLLGAAVLGEELSARTGGAAVLVVLGVALLVWRRR</sequence>
<dbReference type="InterPro" id="IPR050638">
    <property type="entry name" value="AA-Vitamin_Transporters"/>
</dbReference>
<evidence type="ECO:0000256" key="6">
    <source>
        <dbReference type="SAM" id="Phobius"/>
    </source>
</evidence>
<keyword evidence="9" id="KW-1185">Reference proteome</keyword>
<evidence type="ECO:0000313" key="8">
    <source>
        <dbReference type="EMBL" id="QDU23795.1"/>
    </source>
</evidence>
<feature type="transmembrane region" description="Helical" evidence="6">
    <location>
        <begin position="12"/>
        <end position="34"/>
    </location>
</feature>
<dbReference type="AlphaFoldDB" id="A0A517Y209"/>
<feature type="transmembrane region" description="Helical" evidence="6">
    <location>
        <begin position="71"/>
        <end position="94"/>
    </location>
</feature>
<dbReference type="SUPFAM" id="SSF103481">
    <property type="entry name" value="Multidrug resistance efflux transporter EmrE"/>
    <property type="match status" value="2"/>
</dbReference>
<proteinExistence type="inferred from homology"/>
<comment type="similarity">
    <text evidence="2">Belongs to the EamA transporter family.</text>
</comment>
<gene>
    <name evidence="8" type="primary">yedA</name>
    <name evidence="8" type="ORF">ETAA1_58030</name>
</gene>
<dbReference type="Pfam" id="PF00892">
    <property type="entry name" value="EamA"/>
    <property type="match status" value="2"/>
</dbReference>
<evidence type="ECO:0000313" key="9">
    <source>
        <dbReference type="Proteomes" id="UP000319576"/>
    </source>
</evidence>
<feature type="domain" description="EamA" evidence="7">
    <location>
        <begin position="155"/>
        <end position="289"/>
    </location>
</feature>
<dbReference type="PANTHER" id="PTHR32322">
    <property type="entry name" value="INNER MEMBRANE TRANSPORTER"/>
    <property type="match status" value="1"/>
</dbReference>